<dbReference type="RefSeq" id="WP_101964584.1">
    <property type="nucleotide sequence ID" value="NZ_PKJS01000009.1"/>
</dbReference>
<name>A0A2I1RHC9_FAUOS</name>
<dbReference type="SUPFAM" id="SSF54637">
    <property type="entry name" value="Thioesterase/thiol ester dehydrase-isomerase"/>
    <property type="match status" value="1"/>
</dbReference>
<dbReference type="AlphaFoldDB" id="A0A2I1RHC9"/>
<dbReference type="EMBL" id="PKJS01000009">
    <property type="protein sequence ID" value="PKZ68529.1"/>
    <property type="molecule type" value="Genomic_DNA"/>
</dbReference>
<dbReference type="PANTHER" id="PTHR31793">
    <property type="entry name" value="4-HYDROXYBENZOYL-COA THIOESTERASE FAMILY MEMBER"/>
    <property type="match status" value="1"/>
</dbReference>
<dbReference type="GO" id="GO:0047617">
    <property type="term" value="F:fatty acyl-CoA hydrolase activity"/>
    <property type="evidence" value="ECO:0007669"/>
    <property type="project" value="TreeGrafter"/>
</dbReference>
<gene>
    <name evidence="1" type="ORF">CYJ96_07850</name>
</gene>
<proteinExistence type="predicted"/>
<evidence type="ECO:0000313" key="2">
    <source>
        <dbReference type="Proteomes" id="UP000234914"/>
    </source>
</evidence>
<dbReference type="InterPro" id="IPR050563">
    <property type="entry name" value="4-hydroxybenzoyl-CoA_TE"/>
</dbReference>
<dbReference type="Proteomes" id="UP000234914">
    <property type="component" value="Unassembled WGS sequence"/>
</dbReference>
<dbReference type="PANTHER" id="PTHR31793:SF39">
    <property type="entry name" value="THIOESTERASE_THIOL ESTER DEHYDRASE-ISOMERASE"/>
    <property type="match status" value="1"/>
</dbReference>
<protein>
    <submittedName>
        <fullName evidence="1">Acyl-CoA thioesterase</fullName>
    </submittedName>
</protein>
<comment type="caution">
    <text evidence="1">The sequence shown here is derived from an EMBL/GenBank/DDBJ whole genome shotgun (WGS) entry which is preliminary data.</text>
</comment>
<evidence type="ECO:0000313" key="1">
    <source>
        <dbReference type="EMBL" id="PKZ68529.1"/>
    </source>
</evidence>
<dbReference type="Gene3D" id="3.10.129.10">
    <property type="entry name" value="Hotdog Thioesterase"/>
    <property type="match status" value="1"/>
</dbReference>
<dbReference type="InterPro" id="IPR029069">
    <property type="entry name" value="HotDog_dom_sf"/>
</dbReference>
<sequence>MSNPPMSDATRQDIAQQDNHPLKGFAVIYEQKVEWGDMDAFKHVNNVVYYNYAQRARIHYLEQVDMFNLQTYTVLASSSCQYLNSVTFPDVLWIGIRAKKIGNTSLTHDYVYFSTAQQKVVATASSVIVFFDQTGKNKQPISDGQRQQLTELESHTV</sequence>
<dbReference type="Pfam" id="PF13279">
    <property type="entry name" value="4HBT_2"/>
    <property type="match status" value="1"/>
</dbReference>
<organism evidence="1 2">
    <name type="scientific">Faucicola osloensis</name>
    <name type="common">Moraxella osloensis</name>
    <dbReference type="NCBI Taxonomy" id="34062"/>
    <lineage>
        <taxon>Bacteria</taxon>
        <taxon>Pseudomonadati</taxon>
        <taxon>Pseudomonadota</taxon>
        <taxon>Gammaproteobacteria</taxon>
        <taxon>Moraxellales</taxon>
        <taxon>Moraxellaceae</taxon>
        <taxon>Faucicola</taxon>
    </lineage>
</organism>
<dbReference type="CDD" id="cd00586">
    <property type="entry name" value="4HBT"/>
    <property type="match status" value="1"/>
</dbReference>
<accession>A0A2I1RHC9</accession>
<reference evidence="1 2" key="1">
    <citation type="submission" date="2017-12" db="EMBL/GenBank/DDBJ databases">
        <title>Phylogenetic diversity of female urinary microbiome.</title>
        <authorList>
            <person name="Thomas-White K."/>
            <person name="Wolfe A.J."/>
        </authorList>
    </citation>
    <scope>NUCLEOTIDE SEQUENCE [LARGE SCALE GENOMIC DNA]</scope>
    <source>
        <strain evidence="1 2">UMB0416</strain>
    </source>
</reference>